<comment type="caution">
    <text evidence="2">The sequence shown here is derived from an EMBL/GenBank/DDBJ whole genome shotgun (WGS) entry which is preliminary data.</text>
</comment>
<accession>A0AB36BI00</accession>
<organism evidence="2 3">
    <name type="scientific">Staphylococcus warneri</name>
    <dbReference type="NCBI Taxonomy" id="1292"/>
    <lineage>
        <taxon>Bacteria</taxon>
        <taxon>Bacillati</taxon>
        <taxon>Bacillota</taxon>
        <taxon>Bacilli</taxon>
        <taxon>Bacillales</taxon>
        <taxon>Staphylococcaceae</taxon>
        <taxon>Staphylococcus</taxon>
    </lineage>
</organism>
<sequence length="135" mass="16212">MRRPSKPFKPDYDKIKYDKRNIYKKSLSSTNSIWEYFERSYCLIYLKNGDVKRGYLHKIFPASVHIGIIDENLQVLENIEIEKQDIVSVQHDVELTKQKIYLGQLRSYNKRVQAMKKRKKHHKRNQSPNNSKNNE</sequence>
<gene>
    <name evidence="2" type="ORF">D3Z30_11775</name>
</gene>
<reference evidence="2 3" key="1">
    <citation type="submission" date="2018-08" db="EMBL/GenBank/DDBJ databases">
        <title>Murine metabolic-syndrome-specific gut microbial biobank.</title>
        <authorList>
            <person name="Liu C."/>
        </authorList>
    </citation>
    <scope>NUCLEOTIDE SEQUENCE [LARGE SCALE GENOMIC DNA]</scope>
    <source>
        <strain evidence="2 3">1XD21-27</strain>
    </source>
</reference>
<feature type="compositionally biased region" description="Polar residues" evidence="1">
    <location>
        <begin position="126"/>
        <end position="135"/>
    </location>
</feature>
<evidence type="ECO:0000256" key="1">
    <source>
        <dbReference type="SAM" id="MobiDB-lite"/>
    </source>
</evidence>
<name>A0AB36BI00_STAWA</name>
<dbReference type="RefSeq" id="WP_160175655.1">
    <property type="nucleotide sequence ID" value="NZ_QXWP01000009.1"/>
</dbReference>
<dbReference type="EMBL" id="QXWP01000009">
    <property type="protein sequence ID" value="NBH31652.1"/>
    <property type="molecule type" value="Genomic_DNA"/>
</dbReference>
<dbReference type="AlphaFoldDB" id="A0AB36BI00"/>
<evidence type="ECO:0000313" key="3">
    <source>
        <dbReference type="Proteomes" id="UP000481807"/>
    </source>
</evidence>
<feature type="region of interest" description="Disordered" evidence="1">
    <location>
        <begin position="112"/>
        <end position="135"/>
    </location>
</feature>
<dbReference type="Proteomes" id="UP000481807">
    <property type="component" value="Unassembled WGS sequence"/>
</dbReference>
<feature type="compositionally biased region" description="Basic residues" evidence="1">
    <location>
        <begin position="113"/>
        <end position="125"/>
    </location>
</feature>
<protein>
    <submittedName>
        <fullName evidence="2">Uncharacterized protein</fullName>
    </submittedName>
</protein>
<proteinExistence type="predicted"/>
<evidence type="ECO:0000313" key="2">
    <source>
        <dbReference type="EMBL" id="NBH31652.1"/>
    </source>
</evidence>